<dbReference type="InterPro" id="IPR001398">
    <property type="entry name" value="Macrophage_inhib_fac"/>
</dbReference>
<dbReference type="PANTHER" id="PTHR11954">
    <property type="entry name" value="D-DOPACHROME DECARBOXYLASE"/>
    <property type="match status" value="1"/>
</dbReference>
<evidence type="ECO:0000256" key="1">
    <source>
        <dbReference type="ARBA" id="ARBA00004613"/>
    </source>
</evidence>
<accession>A0A2N6K9P8</accession>
<evidence type="ECO:0000256" key="8">
    <source>
        <dbReference type="ARBA" id="ARBA00039086"/>
    </source>
</evidence>
<proteinExistence type="predicted"/>
<sequence>MPLIKVQTSVSASEKAEIEAMLKNLSVKLAKHTGKPESYVMTAFESGIPMTFAGNTDPVCYIEIKSVGTMKPEQTQAMSQDFCQEINQALGVPKNRIYIEFNDAKGYMWGWNSTTFG</sequence>
<evidence type="ECO:0000256" key="10">
    <source>
        <dbReference type="ARBA" id="ARBA00041912"/>
    </source>
</evidence>
<comment type="caution">
    <text evidence="12">The sequence shown here is derived from an EMBL/GenBank/DDBJ whole genome shotgun (WGS) entry which is preliminary data.</text>
</comment>
<comment type="subcellular location">
    <subcellularLocation>
        <location evidence="1">Secreted</location>
    </subcellularLocation>
</comment>
<protein>
    <recommendedName>
        <fullName evidence="11">L-dopachrome isomerase</fullName>
        <ecNumber evidence="8">5.3.2.1</ecNumber>
        <ecNumber evidence="7">5.3.3.12</ecNumber>
    </recommendedName>
    <alternativeName>
        <fullName evidence="9">L-dopachrome tautomerase</fullName>
    </alternativeName>
    <alternativeName>
        <fullName evidence="10">Phenylpyruvate tautomerase</fullName>
    </alternativeName>
</protein>
<evidence type="ECO:0000256" key="6">
    <source>
        <dbReference type="ARBA" id="ARBA00036823"/>
    </source>
</evidence>
<dbReference type="GO" id="GO:0005615">
    <property type="term" value="C:extracellular space"/>
    <property type="evidence" value="ECO:0007669"/>
    <property type="project" value="UniProtKB-KW"/>
</dbReference>
<dbReference type="GO" id="GO:0050178">
    <property type="term" value="F:phenylpyruvate tautomerase activity"/>
    <property type="evidence" value="ECO:0007669"/>
    <property type="project" value="UniProtKB-EC"/>
</dbReference>
<evidence type="ECO:0000256" key="11">
    <source>
        <dbReference type="ARBA" id="ARBA00042730"/>
    </source>
</evidence>
<name>A0A2N6K9P8_9CYAN</name>
<evidence type="ECO:0000256" key="9">
    <source>
        <dbReference type="ARBA" id="ARBA00041631"/>
    </source>
</evidence>
<dbReference type="Proteomes" id="UP000235025">
    <property type="component" value="Unassembled WGS sequence"/>
</dbReference>
<evidence type="ECO:0000256" key="7">
    <source>
        <dbReference type="ARBA" id="ARBA00038932"/>
    </source>
</evidence>
<dbReference type="InterPro" id="IPR014347">
    <property type="entry name" value="Tautomerase/MIF_sf"/>
</dbReference>
<dbReference type="Pfam" id="PF01187">
    <property type="entry name" value="MIF"/>
    <property type="match status" value="1"/>
</dbReference>
<gene>
    <name evidence="12" type="ORF">CEN50_24275</name>
</gene>
<dbReference type="EC" id="5.3.3.12" evidence="7"/>
<evidence type="ECO:0000256" key="2">
    <source>
        <dbReference type="ARBA" id="ARBA00022514"/>
    </source>
</evidence>
<keyword evidence="4" id="KW-0413">Isomerase</keyword>
<reference evidence="12 13" key="1">
    <citation type="submission" date="2017-07" db="EMBL/GenBank/DDBJ databases">
        <title>Genomes of Fischerella (Mastigocladus) sp. strains.</title>
        <authorList>
            <person name="Miller S.R."/>
        </authorList>
    </citation>
    <scope>NUCLEOTIDE SEQUENCE [LARGE SCALE GENOMIC DNA]</scope>
    <source>
        <strain evidence="12 13">CCMEE 5268</strain>
    </source>
</reference>
<evidence type="ECO:0000313" key="12">
    <source>
        <dbReference type="EMBL" id="PLZ94789.1"/>
    </source>
</evidence>
<comment type="catalytic activity">
    <reaction evidence="5">
        <text>3-phenylpyruvate = enol-phenylpyruvate</text>
        <dbReference type="Rhea" id="RHEA:17097"/>
        <dbReference type="ChEBI" id="CHEBI:16815"/>
        <dbReference type="ChEBI" id="CHEBI:18005"/>
        <dbReference type="EC" id="5.3.2.1"/>
    </reaction>
</comment>
<dbReference type="AlphaFoldDB" id="A0A2N6K9P8"/>
<dbReference type="SUPFAM" id="SSF55331">
    <property type="entry name" value="Tautomerase/MIF"/>
    <property type="match status" value="1"/>
</dbReference>
<dbReference type="RefSeq" id="WP_009455764.1">
    <property type="nucleotide sequence ID" value="NZ_NMQA01000375.1"/>
</dbReference>
<evidence type="ECO:0000256" key="5">
    <source>
        <dbReference type="ARBA" id="ARBA00036735"/>
    </source>
</evidence>
<dbReference type="GeneID" id="35799818"/>
<evidence type="ECO:0000313" key="13">
    <source>
        <dbReference type="Proteomes" id="UP000235025"/>
    </source>
</evidence>
<dbReference type="PANTHER" id="PTHR11954:SF6">
    <property type="entry name" value="MACROPHAGE MIGRATION INHIBITORY FACTOR"/>
    <property type="match status" value="1"/>
</dbReference>
<organism evidence="12 13">
    <name type="scientific">Fischerella thermalis CCMEE 5268</name>
    <dbReference type="NCBI Taxonomy" id="2019662"/>
    <lineage>
        <taxon>Bacteria</taxon>
        <taxon>Bacillati</taxon>
        <taxon>Cyanobacteriota</taxon>
        <taxon>Cyanophyceae</taxon>
        <taxon>Nostocales</taxon>
        <taxon>Hapalosiphonaceae</taxon>
        <taxon>Fischerella</taxon>
    </lineage>
</organism>
<keyword evidence="3" id="KW-0964">Secreted</keyword>
<dbReference type="EC" id="5.3.2.1" evidence="8"/>
<dbReference type="GO" id="GO:0004167">
    <property type="term" value="F:dopachrome isomerase activity"/>
    <property type="evidence" value="ECO:0007669"/>
    <property type="project" value="UniProtKB-EC"/>
</dbReference>
<keyword evidence="2" id="KW-0202">Cytokine</keyword>
<evidence type="ECO:0000256" key="4">
    <source>
        <dbReference type="ARBA" id="ARBA00023235"/>
    </source>
</evidence>
<evidence type="ECO:0000256" key="3">
    <source>
        <dbReference type="ARBA" id="ARBA00022525"/>
    </source>
</evidence>
<dbReference type="Gene3D" id="3.30.429.10">
    <property type="entry name" value="Macrophage Migration Inhibitory Factor"/>
    <property type="match status" value="1"/>
</dbReference>
<dbReference type="EMBL" id="NMQA01000375">
    <property type="protein sequence ID" value="PLZ94789.1"/>
    <property type="molecule type" value="Genomic_DNA"/>
</dbReference>
<comment type="catalytic activity">
    <reaction evidence="6">
        <text>L-dopachrome = 5,6-dihydroxyindole-2-carboxylate</text>
        <dbReference type="Rhea" id="RHEA:13041"/>
        <dbReference type="ChEBI" id="CHEBI:16875"/>
        <dbReference type="ChEBI" id="CHEBI:57509"/>
        <dbReference type="EC" id="5.3.3.12"/>
    </reaction>
</comment>
<dbReference type="GO" id="GO:0005125">
    <property type="term" value="F:cytokine activity"/>
    <property type="evidence" value="ECO:0007669"/>
    <property type="project" value="UniProtKB-KW"/>
</dbReference>